<dbReference type="EMBL" id="JASJQH010007620">
    <property type="protein sequence ID" value="KAK9703647.1"/>
    <property type="molecule type" value="Genomic_DNA"/>
</dbReference>
<feature type="compositionally biased region" description="Basic and acidic residues" evidence="5">
    <location>
        <begin position="353"/>
        <end position="366"/>
    </location>
</feature>
<dbReference type="InterPro" id="IPR006685">
    <property type="entry name" value="MscS_channel_2nd"/>
</dbReference>
<keyword evidence="3 6" id="KW-1133">Transmembrane helix</keyword>
<keyword evidence="9" id="KW-1185">Reference proteome</keyword>
<evidence type="ECO:0000256" key="3">
    <source>
        <dbReference type="ARBA" id="ARBA00022989"/>
    </source>
</evidence>
<reference evidence="8 9" key="1">
    <citation type="submission" date="2023-04" db="EMBL/GenBank/DDBJ databases">
        <title>Genome of Basidiobolus ranarum AG-B5.</title>
        <authorList>
            <person name="Stajich J.E."/>
            <person name="Carter-House D."/>
            <person name="Gryganskyi A."/>
        </authorList>
    </citation>
    <scope>NUCLEOTIDE SEQUENCE [LARGE SCALE GENOMIC DNA]</scope>
    <source>
        <strain evidence="8 9">AG-B5</strain>
    </source>
</reference>
<feature type="transmembrane region" description="Helical" evidence="6">
    <location>
        <begin position="6"/>
        <end position="28"/>
    </location>
</feature>
<dbReference type="PANTHER" id="PTHR30566:SF25">
    <property type="entry name" value="INNER MEMBRANE PROTEIN"/>
    <property type="match status" value="1"/>
</dbReference>
<feature type="transmembrane region" description="Helical" evidence="6">
    <location>
        <begin position="48"/>
        <end position="68"/>
    </location>
</feature>
<keyword evidence="4 6" id="KW-0472">Membrane</keyword>
<accession>A0ABR2VW45</accession>
<evidence type="ECO:0000256" key="6">
    <source>
        <dbReference type="SAM" id="Phobius"/>
    </source>
</evidence>
<name>A0ABR2VW45_9FUNG</name>
<protein>
    <recommendedName>
        <fullName evidence="7">Mechanosensitive ion channel MscS domain-containing protein</fullName>
    </recommendedName>
</protein>
<dbReference type="InterPro" id="IPR010920">
    <property type="entry name" value="LSM_dom_sf"/>
</dbReference>
<dbReference type="PANTHER" id="PTHR30566">
    <property type="entry name" value="YNAI-RELATED MECHANOSENSITIVE ION CHANNEL"/>
    <property type="match status" value="1"/>
</dbReference>
<evidence type="ECO:0000256" key="5">
    <source>
        <dbReference type="SAM" id="MobiDB-lite"/>
    </source>
</evidence>
<evidence type="ECO:0000256" key="1">
    <source>
        <dbReference type="ARBA" id="ARBA00004370"/>
    </source>
</evidence>
<comment type="subcellular location">
    <subcellularLocation>
        <location evidence="1">Membrane</location>
    </subcellularLocation>
</comment>
<feature type="transmembrane region" description="Helical" evidence="6">
    <location>
        <begin position="131"/>
        <end position="152"/>
    </location>
</feature>
<keyword evidence="2 6" id="KW-0812">Transmembrane</keyword>
<evidence type="ECO:0000313" key="8">
    <source>
        <dbReference type="EMBL" id="KAK9703647.1"/>
    </source>
</evidence>
<gene>
    <name evidence="8" type="ORF">K7432_010622</name>
</gene>
<feature type="transmembrane region" description="Helical" evidence="6">
    <location>
        <begin position="74"/>
        <end position="98"/>
    </location>
</feature>
<dbReference type="InterPro" id="IPR023408">
    <property type="entry name" value="MscS_beta-dom_sf"/>
</dbReference>
<evidence type="ECO:0000259" key="7">
    <source>
        <dbReference type="Pfam" id="PF00924"/>
    </source>
</evidence>
<evidence type="ECO:0000256" key="4">
    <source>
        <dbReference type="ARBA" id="ARBA00023136"/>
    </source>
</evidence>
<feature type="transmembrane region" description="Helical" evidence="6">
    <location>
        <begin position="158"/>
        <end position="177"/>
    </location>
</feature>
<dbReference type="SUPFAM" id="SSF50182">
    <property type="entry name" value="Sm-like ribonucleoproteins"/>
    <property type="match status" value="1"/>
</dbReference>
<feature type="region of interest" description="Disordered" evidence="5">
    <location>
        <begin position="339"/>
        <end position="366"/>
    </location>
</feature>
<dbReference type="Gene3D" id="1.10.287.1260">
    <property type="match status" value="1"/>
</dbReference>
<sequence length="366" mass="41764">MQAWIGLVIIVSVSVLAIPLYLYIHLLLKRLSKRTEWPIDADFVSYCFYPFMLACLLIALHTTLPLLHELPDNVFIIIQQVFSIILIVDVTWVLINVVRVSTRTIARYGEKKENNQSTERVKVYSVMIRRFLIAFIIFIAVAATVLTFPGAWEMGVSMLVGAGVLSVVIGVAIRPLVEDLLTSLQVAITEPFLLFDQVTVDNYYGKIEEIHMFHAVLKAPDDSRYIVPLSRFTKQPFQNWTKGCNHKVGEVKLIVDYNIPVASLRNQLQKVVAACPFWDQRKAILKVTNSTEFSVQITCYVSSVNIDTQHELTCYVREKMLDYIVTHFRPNVPHEVSRRAGGLERASSSESSEPGHHWFEHLKKPY</sequence>
<organism evidence="8 9">
    <name type="scientific">Basidiobolus ranarum</name>
    <dbReference type="NCBI Taxonomy" id="34480"/>
    <lineage>
        <taxon>Eukaryota</taxon>
        <taxon>Fungi</taxon>
        <taxon>Fungi incertae sedis</taxon>
        <taxon>Zoopagomycota</taxon>
        <taxon>Entomophthoromycotina</taxon>
        <taxon>Basidiobolomycetes</taxon>
        <taxon>Basidiobolales</taxon>
        <taxon>Basidiobolaceae</taxon>
        <taxon>Basidiobolus</taxon>
    </lineage>
</organism>
<evidence type="ECO:0000313" key="9">
    <source>
        <dbReference type="Proteomes" id="UP001479436"/>
    </source>
</evidence>
<dbReference type="Gene3D" id="2.30.30.60">
    <property type="match status" value="1"/>
</dbReference>
<comment type="caution">
    <text evidence="8">The sequence shown here is derived from an EMBL/GenBank/DDBJ whole genome shotgun (WGS) entry which is preliminary data.</text>
</comment>
<proteinExistence type="predicted"/>
<dbReference type="Pfam" id="PF00924">
    <property type="entry name" value="MS_channel_2nd"/>
    <property type="match status" value="1"/>
</dbReference>
<dbReference type="Proteomes" id="UP001479436">
    <property type="component" value="Unassembled WGS sequence"/>
</dbReference>
<feature type="domain" description="Mechanosensitive ion channel MscS" evidence="7">
    <location>
        <begin position="176"/>
        <end position="242"/>
    </location>
</feature>
<evidence type="ECO:0000256" key="2">
    <source>
        <dbReference type="ARBA" id="ARBA00022692"/>
    </source>
</evidence>